<accession>A0AAV7Q9C7</accession>
<organism evidence="1 2">
    <name type="scientific">Pleurodeles waltl</name>
    <name type="common">Iberian ribbed newt</name>
    <dbReference type="NCBI Taxonomy" id="8319"/>
    <lineage>
        <taxon>Eukaryota</taxon>
        <taxon>Metazoa</taxon>
        <taxon>Chordata</taxon>
        <taxon>Craniata</taxon>
        <taxon>Vertebrata</taxon>
        <taxon>Euteleostomi</taxon>
        <taxon>Amphibia</taxon>
        <taxon>Batrachia</taxon>
        <taxon>Caudata</taxon>
        <taxon>Salamandroidea</taxon>
        <taxon>Salamandridae</taxon>
        <taxon>Pleurodelinae</taxon>
        <taxon>Pleurodeles</taxon>
    </lineage>
</organism>
<dbReference type="EMBL" id="JANPWB010000010">
    <property type="protein sequence ID" value="KAJ1135183.1"/>
    <property type="molecule type" value="Genomic_DNA"/>
</dbReference>
<keyword evidence="2" id="KW-1185">Reference proteome</keyword>
<protein>
    <submittedName>
        <fullName evidence="1">Uncharacterized protein</fullName>
    </submittedName>
</protein>
<gene>
    <name evidence="1" type="ORF">NDU88_001628</name>
</gene>
<comment type="caution">
    <text evidence="1">The sequence shown here is derived from an EMBL/GenBank/DDBJ whole genome shotgun (WGS) entry which is preliminary data.</text>
</comment>
<sequence length="104" mass="11257">MDLTLARLRCASCAPAAQTCFQAVYEACHPRGVAESEMWLSASTIKTSGKSKTSTVDSGEEMLWANRGILIIPYRSVLSEAGRDGVESIACSPCWRKPSKFIVA</sequence>
<evidence type="ECO:0000313" key="2">
    <source>
        <dbReference type="Proteomes" id="UP001066276"/>
    </source>
</evidence>
<dbReference type="AlphaFoldDB" id="A0AAV7Q9C7"/>
<name>A0AAV7Q9C7_PLEWA</name>
<proteinExistence type="predicted"/>
<evidence type="ECO:0000313" key="1">
    <source>
        <dbReference type="EMBL" id="KAJ1135183.1"/>
    </source>
</evidence>
<reference evidence="1" key="1">
    <citation type="journal article" date="2022" name="bioRxiv">
        <title>Sequencing and chromosome-scale assembly of the giantPleurodeles waltlgenome.</title>
        <authorList>
            <person name="Brown T."/>
            <person name="Elewa A."/>
            <person name="Iarovenko S."/>
            <person name="Subramanian E."/>
            <person name="Araus A.J."/>
            <person name="Petzold A."/>
            <person name="Susuki M."/>
            <person name="Suzuki K.-i.T."/>
            <person name="Hayashi T."/>
            <person name="Toyoda A."/>
            <person name="Oliveira C."/>
            <person name="Osipova E."/>
            <person name="Leigh N.D."/>
            <person name="Simon A."/>
            <person name="Yun M.H."/>
        </authorList>
    </citation>
    <scope>NUCLEOTIDE SEQUENCE</scope>
    <source>
        <strain evidence="1">20211129_DDA</strain>
        <tissue evidence="1">Liver</tissue>
    </source>
</reference>
<dbReference type="Proteomes" id="UP001066276">
    <property type="component" value="Chromosome 6"/>
</dbReference>